<evidence type="ECO:0000256" key="11">
    <source>
        <dbReference type="ARBA" id="ARBA00044884"/>
    </source>
</evidence>
<feature type="transmembrane region" description="Helical" evidence="25">
    <location>
        <begin position="419"/>
        <end position="438"/>
    </location>
</feature>
<evidence type="ECO:0000256" key="23">
    <source>
        <dbReference type="ARBA" id="ARBA00045709"/>
    </source>
</evidence>
<dbReference type="PANTHER" id="PTHR23512">
    <property type="entry name" value="MAJOR FACILITATOR SUPERFAMILY DOMAIN-CONTAINING PROTEIN 1"/>
    <property type="match status" value="1"/>
</dbReference>
<dbReference type="AlphaFoldDB" id="A0A9D1KDL2"/>
<keyword evidence="3" id="KW-0813">Transport</keyword>
<proteinExistence type="inferred from homology"/>
<organism evidence="27 28">
    <name type="scientific">Candidatus Caccoplasma intestinavium</name>
    <dbReference type="NCBI Taxonomy" id="2840716"/>
    <lineage>
        <taxon>Bacteria</taxon>
        <taxon>Pseudomonadati</taxon>
        <taxon>Bacteroidota</taxon>
        <taxon>Bacteroidia</taxon>
        <taxon>Bacteroidales</taxon>
        <taxon>Bacteroidaceae</taxon>
        <taxon>Bacteroidaceae incertae sedis</taxon>
        <taxon>Candidatus Caccoplasma</taxon>
    </lineage>
</organism>
<comment type="catalytic activity">
    <reaction evidence="15">
        <text>L-arginyl-L-alpha-amino acid(out) = L-arginyl-L-alpha-amino acid(in)</text>
        <dbReference type="Rhea" id="RHEA:79371"/>
        <dbReference type="ChEBI" id="CHEBI:84315"/>
    </reaction>
</comment>
<evidence type="ECO:0000256" key="18">
    <source>
        <dbReference type="ARBA" id="ARBA00044912"/>
    </source>
</evidence>
<feature type="transmembrane region" description="Helical" evidence="25">
    <location>
        <begin position="249"/>
        <end position="268"/>
    </location>
</feature>
<name>A0A9D1KDL2_9BACT</name>
<evidence type="ECO:0000256" key="25">
    <source>
        <dbReference type="SAM" id="Phobius"/>
    </source>
</evidence>
<evidence type="ECO:0000256" key="2">
    <source>
        <dbReference type="ARBA" id="ARBA00008335"/>
    </source>
</evidence>
<dbReference type="Gene3D" id="1.20.1250.20">
    <property type="entry name" value="MFS general substrate transporter like domains"/>
    <property type="match status" value="2"/>
</dbReference>
<comment type="catalytic activity">
    <reaction evidence="14">
        <text>L-aspartyl-L-lysine(out) = L-aspartyl-L-lysine(in)</text>
        <dbReference type="Rhea" id="RHEA:79411"/>
        <dbReference type="ChEBI" id="CHEBI:229953"/>
    </reaction>
</comment>
<dbReference type="GO" id="GO:0022857">
    <property type="term" value="F:transmembrane transporter activity"/>
    <property type="evidence" value="ECO:0007669"/>
    <property type="project" value="InterPro"/>
</dbReference>
<comment type="catalytic activity">
    <reaction evidence="11">
        <text>L-alpha-aminoacyl-L-histidine(out) = L-alpha-aminoacyl-L-histidine(in)</text>
        <dbReference type="Rhea" id="RHEA:79375"/>
        <dbReference type="ChEBI" id="CHEBI:229967"/>
    </reaction>
</comment>
<evidence type="ECO:0000313" key="28">
    <source>
        <dbReference type="Proteomes" id="UP000886722"/>
    </source>
</evidence>
<comment type="catalytic activity">
    <reaction evidence="12">
        <text>L-lysyl-L-alpha-amino acid(out) = L-lysyl-L-alpha-amino acid(in)</text>
        <dbReference type="Rhea" id="RHEA:79387"/>
        <dbReference type="ChEBI" id="CHEBI:229965"/>
    </reaction>
</comment>
<feature type="transmembrane region" description="Helical" evidence="25">
    <location>
        <begin position="315"/>
        <end position="334"/>
    </location>
</feature>
<comment type="catalytic activity">
    <reaction evidence="19">
        <text>L-alanyl-L-lysine(out) = L-alanyl-L-lysine(in)</text>
        <dbReference type="Rhea" id="RHEA:79415"/>
        <dbReference type="ChEBI" id="CHEBI:192470"/>
    </reaction>
</comment>
<keyword evidence="6 25" id="KW-0472">Membrane</keyword>
<evidence type="ECO:0000256" key="5">
    <source>
        <dbReference type="ARBA" id="ARBA00022989"/>
    </source>
</evidence>
<comment type="catalytic activity">
    <reaction evidence="18">
        <text>L-histidyl-L-alpha-amino acid(out) = L-histidyl-L-alpha-amino acid(in)</text>
        <dbReference type="Rhea" id="RHEA:79379"/>
        <dbReference type="ChEBI" id="CHEBI:229964"/>
    </reaction>
</comment>
<evidence type="ECO:0000256" key="14">
    <source>
        <dbReference type="ARBA" id="ARBA00044898"/>
    </source>
</evidence>
<comment type="subunit">
    <text evidence="24">Homodimer. Interacts with lysosomal protein GLMP (via lumenal domain); the interaction starts while both proteins are still in the endoplasmic reticulum and is required for stabilization of MFSD1 in lysosomes but has no direct effect on its targeting to lysosomes or transporter activity.</text>
</comment>
<sequence length="456" mass="50064">MTELIRKKLNDSPIARWTAMFIVSFTMMCGYFITDVMASLEVMCTTPVADGGLGWSSSEYGFFSGAYGYINVFLLMLFFGGIILDKCGIRFTGVMSSSLMLGGALLKWYALATDFGDATFMGYHLQVVLASLGFAVFGMGAEITGITVSKVIIKWFTGHEVALAMGLQVAMARIGTAVALACSLPMARAMHSVSYPVLFGALCLCVGLVAYLVYCVMDKKLDQSVEAVSEEKEEGFQLKDLKLIFTNKGFWLITLLCLMFYAGVFPFLKFATKLMIAKYHVEPEMAGLIPAMLPFGTILLTPVFGTLYDRIGKGATLMLIGSVMLTIVHLLFALPILPTWWFAIVIMVVLGIAFSLVPSALWPSVPKIIPMKQLGSAYATIFYIQNIGLSMVPVLIGWVIETYSTHVDGAGVVTYDYTIPMLIFATFGIVAIFISLWLKREDARSHYGLEDPNMKK</sequence>
<evidence type="ECO:0000259" key="26">
    <source>
        <dbReference type="PROSITE" id="PS50850"/>
    </source>
</evidence>
<evidence type="ECO:0000256" key="24">
    <source>
        <dbReference type="ARBA" id="ARBA00046376"/>
    </source>
</evidence>
<feature type="domain" description="Major facilitator superfamily (MFS) profile" evidence="26">
    <location>
        <begin position="249"/>
        <end position="456"/>
    </location>
</feature>
<reference evidence="27" key="1">
    <citation type="submission" date="2020-10" db="EMBL/GenBank/DDBJ databases">
        <authorList>
            <person name="Gilroy R."/>
        </authorList>
    </citation>
    <scope>NUCLEOTIDE SEQUENCE</scope>
    <source>
        <strain evidence="27">21143</strain>
    </source>
</reference>
<evidence type="ECO:0000256" key="17">
    <source>
        <dbReference type="ARBA" id="ARBA00044903"/>
    </source>
</evidence>
<feature type="transmembrane region" description="Helical" evidence="25">
    <location>
        <begin position="288"/>
        <end position="308"/>
    </location>
</feature>
<evidence type="ECO:0000256" key="3">
    <source>
        <dbReference type="ARBA" id="ARBA00022448"/>
    </source>
</evidence>
<comment type="catalytic activity">
    <reaction evidence="17">
        <text>L-arginyl-glycine(out) = L-arginyl-glycine(in)</text>
        <dbReference type="Rhea" id="RHEA:79391"/>
        <dbReference type="ChEBI" id="CHEBI:229955"/>
    </reaction>
</comment>
<dbReference type="Proteomes" id="UP000886722">
    <property type="component" value="Unassembled WGS sequence"/>
</dbReference>
<dbReference type="EMBL" id="DVKT01000056">
    <property type="protein sequence ID" value="HIT39835.1"/>
    <property type="molecule type" value="Genomic_DNA"/>
</dbReference>
<feature type="transmembrane region" description="Helical" evidence="25">
    <location>
        <begin position="14"/>
        <end position="33"/>
    </location>
</feature>
<dbReference type="Pfam" id="PF07690">
    <property type="entry name" value="MFS_1"/>
    <property type="match status" value="2"/>
</dbReference>
<comment type="catalytic activity">
    <reaction evidence="10">
        <text>L-alpha-aminoacyl-L-arginine(out) = L-alpha-aminoacyl-L-arginine(in)</text>
        <dbReference type="Rhea" id="RHEA:79367"/>
        <dbReference type="ChEBI" id="CHEBI:229968"/>
    </reaction>
</comment>
<evidence type="ECO:0000256" key="1">
    <source>
        <dbReference type="ARBA" id="ARBA00004155"/>
    </source>
</evidence>
<evidence type="ECO:0000256" key="22">
    <source>
        <dbReference type="ARBA" id="ARBA00045018"/>
    </source>
</evidence>
<comment type="similarity">
    <text evidence="2">Belongs to the major facilitator superfamily.</text>
</comment>
<protein>
    <recommendedName>
        <fullName evidence="21">Lysosomal dipeptide transporter MFSD1</fullName>
    </recommendedName>
    <alternativeName>
        <fullName evidence="22">Major facilitator superfamily domain-containing protein 1</fullName>
    </alternativeName>
</protein>
<feature type="transmembrane region" description="Helical" evidence="25">
    <location>
        <begin position="193"/>
        <end position="214"/>
    </location>
</feature>
<evidence type="ECO:0000256" key="6">
    <source>
        <dbReference type="ARBA" id="ARBA00023136"/>
    </source>
</evidence>
<dbReference type="PANTHER" id="PTHR23512:SF3">
    <property type="entry name" value="MAJOR FACILITATOR SUPERFAMILY DOMAIN-CONTAINING PROTEIN 1"/>
    <property type="match status" value="1"/>
</dbReference>
<gene>
    <name evidence="27" type="ORF">IAD06_07335</name>
</gene>
<evidence type="ECO:0000256" key="19">
    <source>
        <dbReference type="ARBA" id="ARBA00044919"/>
    </source>
</evidence>
<evidence type="ECO:0000256" key="13">
    <source>
        <dbReference type="ARBA" id="ARBA00044893"/>
    </source>
</evidence>
<feature type="transmembrane region" description="Helical" evidence="25">
    <location>
        <begin position="377"/>
        <end position="399"/>
    </location>
</feature>
<evidence type="ECO:0000256" key="7">
    <source>
        <dbReference type="ARBA" id="ARBA00023228"/>
    </source>
</evidence>
<dbReference type="InterPro" id="IPR052187">
    <property type="entry name" value="MFSD1"/>
</dbReference>
<reference evidence="27" key="2">
    <citation type="journal article" date="2021" name="PeerJ">
        <title>Extensive microbial diversity within the chicken gut microbiome revealed by metagenomics and culture.</title>
        <authorList>
            <person name="Gilroy R."/>
            <person name="Ravi A."/>
            <person name="Getino M."/>
            <person name="Pursley I."/>
            <person name="Horton D.L."/>
            <person name="Alikhan N.F."/>
            <person name="Baker D."/>
            <person name="Gharbi K."/>
            <person name="Hall N."/>
            <person name="Watson M."/>
            <person name="Adriaenssens E.M."/>
            <person name="Foster-Nyarko E."/>
            <person name="Jarju S."/>
            <person name="Secka A."/>
            <person name="Antonio M."/>
            <person name="Oren A."/>
            <person name="Chaudhuri R.R."/>
            <person name="La Ragione R."/>
            <person name="Hildebrand F."/>
            <person name="Pallen M.J."/>
        </authorList>
    </citation>
    <scope>NUCLEOTIDE SEQUENCE</scope>
    <source>
        <strain evidence="27">21143</strain>
    </source>
</reference>
<evidence type="ECO:0000256" key="9">
    <source>
        <dbReference type="ARBA" id="ARBA00044878"/>
    </source>
</evidence>
<comment type="function">
    <text evidence="23">Lysosomal dipeptide uniporter that selectively exports lysine, arginine or histidine-containing dipeptides with a net positive charge from the lysosome lumen into the cytosol. Could play a role in a specific type of protein O-glycosylation indirectly regulating macrophages migration and tissue invasion. Also essential for liver homeostasis.</text>
</comment>
<feature type="transmembrane region" description="Helical" evidence="25">
    <location>
        <begin position="66"/>
        <end position="84"/>
    </location>
</feature>
<comment type="catalytic activity">
    <reaction evidence="13">
        <text>L-alpha-aminoacyl-L-lysine(out) = L-alpha-aminoacyl-L-lysine(in)</text>
        <dbReference type="Rhea" id="RHEA:79383"/>
        <dbReference type="ChEBI" id="CHEBI:229966"/>
    </reaction>
</comment>
<dbReference type="GO" id="GO:0005765">
    <property type="term" value="C:lysosomal membrane"/>
    <property type="evidence" value="ECO:0007669"/>
    <property type="project" value="UniProtKB-SubCell"/>
</dbReference>
<evidence type="ECO:0000256" key="4">
    <source>
        <dbReference type="ARBA" id="ARBA00022692"/>
    </source>
</evidence>
<evidence type="ECO:0000313" key="27">
    <source>
        <dbReference type="EMBL" id="HIT39835.1"/>
    </source>
</evidence>
<comment type="caution">
    <text evidence="27">The sequence shown here is derived from an EMBL/GenBank/DDBJ whole genome shotgun (WGS) entry which is preliminary data.</text>
</comment>
<comment type="catalytic activity">
    <reaction evidence="20">
        <text>L-lysyl-glycine(out) = L-lysyl-glycine(in)</text>
        <dbReference type="Rhea" id="RHEA:79407"/>
        <dbReference type="ChEBI" id="CHEBI:191202"/>
    </reaction>
</comment>
<dbReference type="PROSITE" id="PS50850">
    <property type="entry name" value="MFS"/>
    <property type="match status" value="1"/>
</dbReference>
<evidence type="ECO:0000256" key="20">
    <source>
        <dbReference type="ARBA" id="ARBA00044924"/>
    </source>
</evidence>
<feature type="transmembrane region" description="Helical" evidence="25">
    <location>
        <begin position="161"/>
        <end position="187"/>
    </location>
</feature>
<dbReference type="SUPFAM" id="SSF103473">
    <property type="entry name" value="MFS general substrate transporter"/>
    <property type="match status" value="1"/>
</dbReference>
<evidence type="ECO:0000256" key="16">
    <source>
        <dbReference type="ARBA" id="ARBA00044900"/>
    </source>
</evidence>
<dbReference type="InterPro" id="IPR036259">
    <property type="entry name" value="MFS_trans_sf"/>
</dbReference>
<evidence type="ECO:0000256" key="12">
    <source>
        <dbReference type="ARBA" id="ARBA00044891"/>
    </source>
</evidence>
<comment type="catalytic activity">
    <reaction evidence="9">
        <text>L-histidyl-glycine(out) = L-histidyl-glycine(in)</text>
        <dbReference type="Rhea" id="RHEA:79395"/>
        <dbReference type="ChEBI" id="CHEBI:229957"/>
    </reaction>
</comment>
<dbReference type="InterPro" id="IPR011701">
    <property type="entry name" value="MFS"/>
</dbReference>
<evidence type="ECO:0000256" key="15">
    <source>
        <dbReference type="ARBA" id="ARBA00044899"/>
    </source>
</evidence>
<feature type="transmembrane region" description="Helical" evidence="25">
    <location>
        <begin position="91"/>
        <end position="111"/>
    </location>
</feature>
<keyword evidence="7" id="KW-0458">Lysosome</keyword>
<comment type="catalytic activity">
    <reaction evidence="16">
        <text>L-lysyl-L-lysine(out) = L-lysyl-L-lysine(in)</text>
        <dbReference type="Rhea" id="RHEA:79403"/>
        <dbReference type="ChEBI" id="CHEBI:229956"/>
    </reaction>
</comment>
<comment type="catalytic activity">
    <reaction evidence="8">
        <text>L-lysyl-L-alanine(out) = L-lysyl-L-alanine(in)</text>
        <dbReference type="Rhea" id="RHEA:79399"/>
        <dbReference type="ChEBI" id="CHEBI:229954"/>
    </reaction>
</comment>
<evidence type="ECO:0000256" key="21">
    <source>
        <dbReference type="ARBA" id="ARBA00044985"/>
    </source>
</evidence>
<feature type="transmembrane region" description="Helical" evidence="25">
    <location>
        <begin position="340"/>
        <end position="365"/>
    </location>
</feature>
<comment type="subcellular location">
    <subcellularLocation>
        <location evidence="1">Lysosome membrane</location>
        <topology evidence="1">Multi-pass membrane protein</topology>
    </subcellularLocation>
</comment>
<keyword evidence="5 25" id="KW-1133">Transmembrane helix</keyword>
<evidence type="ECO:0000256" key="8">
    <source>
        <dbReference type="ARBA" id="ARBA00044876"/>
    </source>
</evidence>
<keyword evidence="4 25" id="KW-0812">Transmembrane</keyword>
<evidence type="ECO:0000256" key="10">
    <source>
        <dbReference type="ARBA" id="ARBA00044881"/>
    </source>
</evidence>
<feature type="transmembrane region" description="Helical" evidence="25">
    <location>
        <begin position="123"/>
        <end position="149"/>
    </location>
</feature>
<dbReference type="InterPro" id="IPR020846">
    <property type="entry name" value="MFS_dom"/>
</dbReference>
<accession>A0A9D1KDL2</accession>